<dbReference type="RefSeq" id="WP_136008047.1">
    <property type="nucleotide sequence ID" value="NZ_SRYR01000013.1"/>
</dbReference>
<dbReference type="Pfam" id="PF06691">
    <property type="entry name" value="DUF1189"/>
    <property type="match status" value="1"/>
</dbReference>
<dbReference type="Proteomes" id="UP000306888">
    <property type="component" value="Unassembled WGS sequence"/>
</dbReference>
<dbReference type="InterPro" id="IPR009574">
    <property type="entry name" value="DUF1189"/>
</dbReference>
<feature type="transmembrane region" description="Helical" evidence="1">
    <location>
        <begin position="211"/>
        <end position="235"/>
    </location>
</feature>
<gene>
    <name evidence="2" type="ORF">E5347_15035</name>
</gene>
<keyword evidence="1" id="KW-1133">Transmembrane helix</keyword>
<dbReference type="OrthoDB" id="1935735at2"/>
<dbReference type="EMBL" id="SRYR01000013">
    <property type="protein sequence ID" value="TGY40447.1"/>
    <property type="molecule type" value="Genomic_DNA"/>
</dbReference>
<keyword evidence="1" id="KW-0812">Transmembrane</keyword>
<keyword evidence="1" id="KW-0472">Membrane</keyword>
<evidence type="ECO:0000313" key="3">
    <source>
        <dbReference type="Proteomes" id="UP000306888"/>
    </source>
</evidence>
<feature type="transmembrane region" description="Helical" evidence="1">
    <location>
        <begin position="155"/>
        <end position="175"/>
    </location>
</feature>
<accession>A0A4S2DEP4</accession>
<proteinExistence type="predicted"/>
<reference evidence="2 3" key="1">
    <citation type="submission" date="2019-04" db="EMBL/GenBank/DDBJ databases">
        <title>Microbes associate with the intestines of laboratory mice.</title>
        <authorList>
            <person name="Navarre W."/>
            <person name="Wong E."/>
            <person name="Huang K."/>
            <person name="Tropini C."/>
            <person name="Ng K."/>
            <person name="Yu B."/>
        </authorList>
    </citation>
    <scope>NUCLEOTIDE SEQUENCE [LARGE SCALE GENOMIC DNA]</scope>
    <source>
        <strain evidence="2 3">NM50_B9-20</strain>
    </source>
</reference>
<feature type="transmembrane region" description="Helical" evidence="1">
    <location>
        <begin position="181"/>
        <end position="199"/>
    </location>
</feature>
<comment type="caution">
    <text evidence="2">The sequence shown here is derived from an EMBL/GenBank/DDBJ whole genome shotgun (WGS) entry which is preliminary data.</text>
</comment>
<keyword evidence="3" id="KW-1185">Reference proteome</keyword>
<evidence type="ECO:0000313" key="2">
    <source>
        <dbReference type="EMBL" id="TGY40447.1"/>
    </source>
</evidence>
<sequence length="253" mass="28742">MKDRIGFFNKIIISVANVKRYKELINEKLSRAIIYSILFSLIIGSAIGGFSYAAIASMQKSIENIMSTEELKFTLENGVLDFENSPLKYEEGQNIIYIDTSLSLSDVNNIRKIVVHKDFSVSFLKDGISYRANGEEYNYKYTEMNLVDKIDNNDFINSLGIFSIIKYIVFILSILMTYLNFMFNAFILSILGVILNKINYLNLGYGNILKICIYATTLSTILGSFINLGAFSMLISGTYLTMVINNLRREVEL</sequence>
<protein>
    <submittedName>
        <fullName evidence="2">DUF1189 domain-containing protein</fullName>
    </submittedName>
</protein>
<organism evidence="2 3">
    <name type="scientific">Clostridium sartagoforme</name>
    <dbReference type="NCBI Taxonomy" id="84031"/>
    <lineage>
        <taxon>Bacteria</taxon>
        <taxon>Bacillati</taxon>
        <taxon>Bacillota</taxon>
        <taxon>Clostridia</taxon>
        <taxon>Eubacteriales</taxon>
        <taxon>Clostridiaceae</taxon>
        <taxon>Clostridium</taxon>
    </lineage>
</organism>
<name>A0A4S2DEP4_9CLOT</name>
<dbReference type="AlphaFoldDB" id="A0A4S2DEP4"/>
<evidence type="ECO:0000256" key="1">
    <source>
        <dbReference type="SAM" id="Phobius"/>
    </source>
</evidence>
<feature type="transmembrane region" description="Helical" evidence="1">
    <location>
        <begin position="32"/>
        <end position="55"/>
    </location>
</feature>